<dbReference type="Proteomes" id="UP001499843">
    <property type="component" value="Unassembled WGS sequence"/>
</dbReference>
<dbReference type="Gene3D" id="3.40.50.1370">
    <property type="entry name" value="Aspartate/ornithine carbamoyltransferase"/>
    <property type="match status" value="1"/>
</dbReference>
<dbReference type="EMBL" id="BAAAQX010000063">
    <property type="protein sequence ID" value="GAA2216221.1"/>
    <property type="molecule type" value="Genomic_DNA"/>
</dbReference>
<name>A0ABP5PWU3_9ACTN</name>
<evidence type="ECO:0008006" key="8">
    <source>
        <dbReference type="Google" id="ProtNLM"/>
    </source>
</evidence>
<feature type="domain" description="Aspartate/ornithine carbamoyltransferase Asp/Orn-binding" evidence="4">
    <location>
        <begin position="2"/>
        <end position="58"/>
    </location>
</feature>
<evidence type="ECO:0000256" key="3">
    <source>
        <dbReference type="SAM" id="MobiDB-lite"/>
    </source>
</evidence>
<evidence type="ECO:0000259" key="5">
    <source>
        <dbReference type="Pfam" id="PF00582"/>
    </source>
</evidence>
<dbReference type="Pfam" id="PF00185">
    <property type="entry name" value="OTCace"/>
    <property type="match status" value="1"/>
</dbReference>
<comment type="caution">
    <text evidence="6">The sequence shown here is derived from an EMBL/GenBank/DDBJ whole genome shotgun (WGS) entry which is preliminary data.</text>
</comment>
<reference evidence="7" key="1">
    <citation type="journal article" date="2019" name="Int. J. Syst. Evol. Microbiol.">
        <title>The Global Catalogue of Microorganisms (GCM) 10K type strain sequencing project: providing services to taxonomists for standard genome sequencing and annotation.</title>
        <authorList>
            <consortium name="The Broad Institute Genomics Platform"/>
            <consortium name="The Broad Institute Genome Sequencing Center for Infectious Disease"/>
            <person name="Wu L."/>
            <person name="Ma J."/>
        </authorList>
    </citation>
    <scope>NUCLEOTIDE SEQUENCE [LARGE SCALE GENOMIC DNA]</scope>
    <source>
        <strain evidence="7">JCM 16114</strain>
    </source>
</reference>
<sequence>MVTPDAYRPDPEAEATAREISTGDELVFTYDPHVAVRDADAAYTDVWLSMGDPAEEKEAVVGKDASPRCSPRATRRRPAGHPHRRALRVHPCEKDERPDFPGPPPAVPLRRLDRDWGRGIRTAEEMAMTRRIVVGVDGSAAAAAAVEWAAADAERRGLDLRLVHVCEQWSHKESTKCCAGALEAAADLARGLTGGVKVTTDLRAGNVVDELIGESVTADSLVLGSRGLGGFTGMVLGSVSTAVAGHAAGPVVVVRAARTVEHGRVVVGYDGSEHARAAMEYAVEQARSRRAELHVVTAWQVPSFSPYAVGYGELIEQIMREEPRAARALAEPWREANPDLVVTGEQPCEHPVAALTRAAKTADLVVVGSRGLGGFASALLGSVSHAVLHHATCPVAVVRPVGKEES</sequence>
<dbReference type="SUPFAM" id="SSF53671">
    <property type="entry name" value="Aspartate/ornithine carbamoyltransferase"/>
    <property type="match status" value="1"/>
</dbReference>
<evidence type="ECO:0000313" key="7">
    <source>
        <dbReference type="Proteomes" id="UP001499843"/>
    </source>
</evidence>
<feature type="region of interest" description="Disordered" evidence="3">
    <location>
        <begin position="62"/>
        <end position="84"/>
    </location>
</feature>
<feature type="compositionally biased region" description="Basic residues" evidence="3">
    <location>
        <begin position="73"/>
        <end position="84"/>
    </location>
</feature>
<feature type="domain" description="UspA" evidence="5">
    <location>
        <begin position="264"/>
        <end position="399"/>
    </location>
</feature>
<dbReference type="InterPro" id="IPR006016">
    <property type="entry name" value="UspA"/>
</dbReference>
<dbReference type="InterPro" id="IPR014729">
    <property type="entry name" value="Rossmann-like_a/b/a_fold"/>
</dbReference>
<proteinExistence type="inferred from homology"/>
<gene>
    <name evidence="6" type="ORF">GCM10009850_116900</name>
</gene>
<feature type="domain" description="UspA" evidence="5">
    <location>
        <begin position="128"/>
        <end position="255"/>
    </location>
</feature>
<comment type="similarity">
    <text evidence="1">Belongs to the universal stress protein A family.</text>
</comment>
<accession>A0ABP5PWU3</accession>
<dbReference type="Gene3D" id="3.40.50.620">
    <property type="entry name" value="HUPs"/>
    <property type="match status" value="2"/>
</dbReference>
<dbReference type="PANTHER" id="PTHR46268:SF6">
    <property type="entry name" value="UNIVERSAL STRESS PROTEIN UP12"/>
    <property type="match status" value="1"/>
</dbReference>
<evidence type="ECO:0000256" key="2">
    <source>
        <dbReference type="ARBA" id="ARBA00022679"/>
    </source>
</evidence>
<keyword evidence="2" id="KW-0808">Transferase</keyword>
<keyword evidence="7" id="KW-1185">Reference proteome</keyword>
<evidence type="ECO:0000313" key="6">
    <source>
        <dbReference type="EMBL" id="GAA2216221.1"/>
    </source>
</evidence>
<feature type="compositionally biased region" description="Basic and acidic residues" evidence="3">
    <location>
        <begin position="7"/>
        <end position="17"/>
    </location>
</feature>
<evidence type="ECO:0000256" key="1">
    <source>
        <dbReference type="ARBA" id="ARBA00008791"/>
    </source>
</evidence>
<dbReference type="InterPro" id="IPR036901">
    <property type="entry name" value="Asp/Orn_carbamoylTrfase_sf"/>
</dbReference>
<dbReference type="InterPro" id="IPR006131">
    <property type="entry name" value="Asp_carbamoyltransf_Asp/Orn-bd"/>
</dbReference>
<organism evidence="6 7">
    <name type="scientific">Nonomuraea monospora</name>
    <dbReference type="NCBI Taxonomy" id="568818"/>
    <lineage>
        <taxon>Bacteria</taxon>
        <taxon>Bacillati</taxon>
        <taxon>Actinomycetota</taxon>
        <taxon>Actinomycetes</taxon>
        <taxon>Streptosporangiales</taxon>
        <taxon>Streptosporangiaceae</taxon>
        <taxon>Nonomuraea</taxon>
    </lineage>
</organism>
<dbReference type="Pfam" id="PF00582">
    <property type="entry name" value="Usp"/>
    <property type="match status" value="2"/>
</dbReference>
<protein>
    <recommendedName>
        <fullName evidence="8">Universal stress protein</fullName>
    </recommendedName>
</protein>
<dbReference type="PRINTS" id="PR01438">
    <property type="entry name" value="UNVRSLSTRESS"/>
</dbReference>
<evidence type="ECO:0000259" key="4">
    <source>
        <dbReference type="Pfam" id="PF00185"/>
    </source>
</evidence>
<dbReference type="InterPro" id="IPR006015">
    <property type="entry name" value="Universal_stress_UspA"/>
</dbReference>
<dbReference type="PANTHER" id="PTHR46268">
    <property type="entry name" value="STRESS RESPONSE PROTEIN NHAX"/>
    <property type="match status" value="1"/>
</dbReference>
<feature type="region of interest" description="Disordered" evidence="3">
    <location>
        <begin position="1"/>
        <end position="20"/>
    </location>
</feature>
<dbReference type="SUPFAM" id="SSF52402">
    <property type="entry name" value="Adenine nucleotide alpha hydrolases-like"/>
    <property type="match status" value="2"/>
</dbReference>